<keyword evidence="7" id="KW-1185">Reference proteome</keyword>
<keyword evidence="4" id="KW-1133">Transmembrane helix</keyword>
<evidence type="ECO:0000313" key="6">
    <source>
        <dbReference type="EMBL" id="KAJ3054892.1"/>
    </source>
</evidence>
<keyword evidence="4" id="KW-0472">Membrane</keyword>
<feature type="region of interest" description="Disordered" evidence="3">
    <location>
        <begin position="35"/>
        <end position="69"/>
    </location>
</feature>
<feature type="region of interest" description="Disordered" evidence="3">
    <location>
        <begin position="189"/>
        <end position="210"/>
    </location>
</feature>
<dbReference type="AlphaFoldDB" id="A0AAD5SJF5"/>
<feature type="region of interest" description="Disordered" evidence="3">
    <location>
        <begin position="301"/>
        <end position="328"/>
    </location>
</feature>
<dbReference type="Gene3D" id="2.30.30.40">
    <property type="entry name" value="SH3 Domains"/>
    <property type="match status" value="1"/>
</dbReference>
<dbReference type="PROSITE" id="PS50002">
    <property type="entry name" value="SH3"/>
    <property type="match status" value="1"/>
</dbReference>
<evidence type="ECO:0000256" key="4">
    <source>
        <dbReference type="SAM" id="Phobius"/>
    </source>
</evidence>
<dbReference type="InterPro" id="IPR001452">
    <property type="entry name" value="SH3_domain"/>
</dbReference>
<dbReference type="SUPFAM" id="SSF50044">
    <property type="entry name" value="SH3-domain"/>
    <property type="match status" value="1"/>
</dbReference>
<sequence>MSATKDMIIGVSVGGAILLLSVFTVAAVLIRKRRRTPSPTGPNSPLIPTYQQERRLSQSPLTPASRGSHERFISVDLSSEAASPLEPPPLERRISITGTTKKGHKVSLSRDLQESVIAAQNEGSLPSYVVISDFEPKKRDELRLRIGEIVTVSMTFTDGWCHGYNTTTQKLGTFPLSSVAVLTSASSPTSSTMTAEQDLASTSPASPSSHLYSKAQEYTMVAPEQALEVVTKGLSAERRAAYFEGLLRTASLDEGTREQFKRAAAGAASKKEEEDVKAALLRHLEKGFKRWMDRVDENRFPGDKLRRTKTSAGKPGWTRPVPVRTQTL</sequence>
<dbReference type="Proteomes" id="UP001212841">
    <property type="component" value="Unassembled WGS sequence"/>
</dbReference>
<name>A0AAD5SJF5_9FUNG</name>
<organism evidence="6 7">
    <name type="scientific">Rhizophlyctis rosea</name>
    <dbReference type="NCBI Taxonomy" id="64517"/>
    <lineage>
        <taxon>Eukaryota</taxon>
        <taxon>Fungi</taxon>
        <taxon>Fungi incertae sedis</taxon>
        <taxon>Chytridiomycota</taxon>
        <taxon>Chytridiomycota incertae sedis</taxon>
        <taxon>Chytridiomycetes</taxon>
        <taxon>Rhizophlyctidales</taxon>
        <taxon>Rhizophlyctidaceae</taxon>
        <taxon>Rhizophlyctis</taxon>
    </lineage>
</organism>
<evidence type="ECO:0000256" key="1">
    <source>
        <dbReference type="ARBA" id="ARBA00022443"/>
    </source>
</evidence>
<dbReference type="Pfam" id="PF14604">
    <property type="entry name" value="SH3_9"/>
    <property type="match status" value="1"/>
</dbReference>
<keyword evidence="4" id="KW-0812">Transmembrane</keyword>
<gene>
    <name evidence="6" type="ORF">HK097_000468</name>
</gene>
<accession>A0AAD5SJF5</accession>
<keyword evidence="1 2" id="KW-0728">SH3 domain</keyword>
<dbReference type="InterPro" id="IPR036028">
    <property type="entry name" value="SH3-like_dom_sf"/>
</dbReference>
<proteinExistence type="predicted"/>
<feature type="transmembrane region" description="Helical" evidence="4">
    <location>
        <begin position="6"/>
        <end position="30"/>
    </location>
</feature>
<dbReference type="SMART" id="SM00326">
    <property type="entry name" value="SH3"/>
    <property type="match status" value="1"/>
</dbReference>
<feature type="domain" description="SH3" evidence="5">
    <location>
        <begin position="123"/>
        <end position="184"/>
    </location>
</feature>
<evidence type="ECO:0000256" key="3">
    <source>
        <dbReference type="SAM" id="MobiDB-lite"/>
    </source>
</evidence>
<dbReference type="EMBL" id="JADGJD010000108">
    <property type="protein sequence ID" value="KAJ3054892.1"/>
    <property type="molecule type" value="Genomic_DNA"/>
</dbReference>
<protein>
    <recommendedName>
        <fullName evidence="5">SH3 domain-containing protein</fullName>
    </recommendedName>
</protein>
<feature type="compositionally biased region" description="Polar residues" evidence="3">
    <location>
        <begin position="192"/>
        <end position="210"/>
    </location>
</feature>
<reference evidence="6" key="1">
    <citation type="submission" date="2020-05" db="EMBL/GenBank/DDBJ databases">
        <title>Phylogenomic resolution of chytrid fungi.</title>
        <authorList>
            <person name="Stajich J.E."/>
            <person name="Amses K."/>
            <person name="Simmons R."/>
            <person name="Seto K."/>
            <person name="Myers J."/>
            <person name="Bonds A."/>
            <person name="Quandt C.A."/>
            <person name="Barry K."/>
            <person name="Liu P."/>
            <person name="Grigoriev I."/>
            <person name="Longcore J.E."/>
            <person name="James T.Y."/>
        </authorList>
    </citation>
    <scope>NUCLEOTIDE SEQUENCE</scope>
    <source>
        <strain evidence="6">JEL0318</strain>
    </source>
</reference>
<comment type="caution">
    <text evidence="6">The sequence shown here is derived from an EMBL/GenBank/DDBJ whole genome shotgun (WGS) entry which is preliminary data.</text>
</comment>
<evidence type="ECO:0000256" key="2">
    <source>
        <dbReference type="PROSITE-ProRule" id="PRU00192"/>
    </source>
</evidence>
<evidence type="ECO:0000259" key="5">
    <source>
        <dbReference type="PROSITE" id="PS50002"/>
    </source>
</evidence>
<evidence type="ECO:0000313" key="7">
    <source>
        <dbReference type="Proteomes" id="UP001212841"/>
    </source>
</evidence>